<comment type="caution">
    <text evidence="4">The sequence shown here is derived from an EMBL/GenBank/DDBJ whole genome shotgun (WGS) entry which is preliminary data.</text>
</comment>
<sequence>MLNLESFDLSSLFSVEGKTVVVTGGGSGLGKAIAGGFAFNGARVYIVGRRAQVLESAAAEINALRLAGDVGSKDKVDEVVTALEKFEDHVDVLINCAGVNRAWKEEAAKFDNQHNDPDAVEKLLWQGMDDNEFQSTYSINVNGVYFFSTRMVPLLRKGTAPTVIVIASIAGLMLQRQVISSLVAFHADIEQDSRSVVIPHFQGELSRVDRIAEDQAASLHCASLLASRFTPFKIRVNTILPGIFPSEMTGVSAKPDLSDLIESNPQAARAVARSPAGRAGAETEIVGPCLLLASAAGGYMNNARLTVDGGRLMSAGSNDGVRMEDWTYV</sequence>
<dbReference type="SUPFAM" id="SSF51735">
    <property type="entry name" value="NAD(P)-binding Rossmann-fold domains"/>
    <property type="match status" value="1"/>
</dbReference>
<comment type="similarity">
    <text evidence="1">Belongs to the short-chain dehydrogenases/reductases (SDR) family.</text>
</comment>
<dbReference type="GeneID" id="39588500"/>
<dbReference type="Gene3D" id="3.40.50.720">
    <property type="entry name" value="NAD(P)-binding Rossmann-like Domain"/>
    <property type="match status" value="1"/>
</dbReference>
<dbReference type="EMBL" id="RSCE01000019">
    <property type="protein sequence ID" value="RSH77016.1"/>
    <property type="molecule type" value="Genomic_DNA"/>
</dbReference>
<evidence type="ECO:0000256" key="3">
    <source>
        <dbReference type="ARBA" id="ARBA00023002"/>
    </source>
</evidence>
<dbReference type="Proteomes" id="UP000279236">
    <property type="component" value="Unassembled WGS sequence"/>
</dbReference>
<name>A0A427XDT9_9TREE</name>
<dbReference type="PRINTS" id="PR00081">
    <property type="entry name" value="GDHRDH"/>
</dbReference>
<dbReference type="OrthoDB" id="3819888at2759"/>
<proteinExistence type="inferred from homology"/>
<dbReference type="PANTHER" id="PTHR43618">
    <property type="entry name" value="7-ALPHA-HYDROXYSTEROID DEHYDROGENASE"/>
    <property type="match status" value="1"/>
</dbReference>
<keyword evidence="5" id="KW-1185">Reference proteome</keyword>
<dbReference type="InterPro" id="IPR002347">
    <property type="entry name" value="SDR_fam"/>
</dbReference>
<dbReference type="InterPro" id="IPR052178">
    <property type="entry name" value="Sec_Metab_Biosynth_SDR"/>
</dbReference>
<dbReference type="GO" id="GO:0016491">
    <property type="term" value="F:oxidoreductase activity"/>
    <property type="evidence" value="ECO:0007669"/>
    <property type="project" value="UniProtKB-KW"/>
</dbReference>
<reference evidence="4 5" key="1">
    <citation type="submission" date="2018-11" db="EMBL/GenBank/DDBJ databases">
        <title>Genome sequence of Apiotrichum porosum DSM 27194.</title>
        <authorList>
            <person name="Aliyu H."/>
            <person name="Gorte O."/>
            <person name="Ochsenreither K."/>
        </authorList>
    </citation>
    <scope>NUCLEOTIDE SEQUENCE [LARGE SCALE GENOMIC DNA]</scope>
    <source>
        <strain evidence="4 5">DSM 27194</strain>
    </source>
</reference>
<evidence type="ECO:0000313" key="5">
    <source>
        <dbReference type="Proteomes" id="UP000279236"/>
    </source>
</evidence>
<accession>A0A427XDT9</accession>
<organism evidence="4 5">
    <name type="scientific">Apiotrichum porosum</name>
    <dbReference type="NCBI Taxonomy" id="105984"/>
    <lineage>
        <taxon>Eukaryota</taxon>
        <taxon>Fungi</taxon>
        <taxon>Dikarya</taxon>
        <taxon>Basidiomycota</taxon>
        <taxon>Agaricomycotina</taxon>
        <taxon>Tremellomycetes</taxon>
        <taxon>Trichosporonales</taxon>
        <taxon>Trichosporonaceae</taxon>
        <taxon>Apiotrichum</taxon>
    </lineage>
</organism>
<dbReference type="PANTHER" id="PTHR43618:SF4">
    <property type="entry name" value="SHORT CHAIN DEHYDROGENASE_REDUCTASE FAMILY (AFU_ORTHOLOGUE AFUA_7G04540)"/>
    <property type="match status" value="1"/>
</dbReference>
<gene>
    <name evidence="4" type="ORF">EHS24_003957</name>
</gene>
<dbReference type="InterPro" id="IPR036291">
    <property type="entry name" value="NAD(P)-bd_dom_sf"/>
</dbReference>
<keyword evidence="2" id="KW-0521">NADP</keyword>
<dbReference type="AlphaFoldDB" id="A0A427XDT9"/>
<evidence type="ECO:0000313" key="4">
    <source>
        <dbReference type="EMBL" id="RSH77016.1"/>
    </source>
</evidence>
<dbReference type="Pfam" id="PF00106">
    <property type="entry name" value="adh_short"/>
    <property type="match status" value="1"/>
</dbReference>
<keyword evidence="3" id="KW-0560">Oxidoreductase</keyword>
<evidence type="ECO:0000256" key="2">
    <source>
        <dbReference type="ARBA" id="ARBA00022857"/>
    </source>
</evidence>
<dbReference type="Pfam" id="PF13561">
    <property type="entry name" value="adh_short_C2"/>
    <property type="match status" value="1"/>
</dbReference>
<dbReference type="RefSeq" id="XP_028472163.1">
    <property type="nucleotide sequence ID" value="XM_028619590.1"/>
</dbReference>
<dbReference type="STRING" id="105984.A0A427XDT9"/>
<evidence type="ECO:0000256" key="1">
    <source>
        <dbReference type="ARBA" id="ARBA00006484"/>
    </source>
</evidence>
<protein>
    <submittedName>
        <fullName evidence="4">Uncharacterized protein</fullName>
    </submittedName>
</protein>